<evidence type="ECO:0000256" key="2">
    <source>
        <dbReference type="ARBA" id="ARBA00022857"/>
    </source>
</evidence>
<evidence type="ECO:0000256" key="3">
    <source>
        <dbReference type="ARBA" id="ARBA00023002"/>
    </source>
</evidence>
<dbReference type="AlphaFoldDB" id="A0A0R1P5D8"/>
<dbReference type="Gene3D" id="3.40.430.10">
    <property type="entry name" value="Dihydrofolate Reductase, subunit A"/>
    <property type="match status" value="1"/>
</dbReference>
<dbReference type="InterPro" id="IPR050765">
    <property type="entry name" value="Riboflavin_Biosynth_HTPR"/>
</dbReference>
<proteinExistence type="predicted"/>
<dbReference type="InterPro" id="IPR002734">
    <property type="entry name" value="RibDG_C"/>
</dbReference>
<evidence type="ECO:0000313" key="6">
    <source>
        <dbReference type="Proteomes" id="UP000051445"/>
    </source>
</evidence>
<dbReference type="GO" id="GO:0009231">
    <property type="term" value="P:riboflavin biosynthetic process"/>
    <property type="evidence" value="ECO:0007669"/>
    <property type="project" value="InterPro"/>
</dbReference>
<dbReference type="PATRIC" id="fig|1423746.3.peg.527"/>
<keyword evidence="6" id="KW-1185">Reference proteome</keyword>
<dbReference type="PANTHER" id="PTHR38011">
    <property type="entry name" value="DIHYDROFOLATE REDUCTASE FAMILY PROTEIN (AFU_ORTHOLOGUE AFUA_8G06820)"/>
    <property type="match status" value="1"/>
</dbReference>
<sequence length="234" mass="26145">MAMMDRAQVIIHMYQSIDGKIDGEWDGLPGDHASGVYYDDQLFKISNTNANGSNTIVMYAAKGHPDLSQFSGDGIEYTDWVPQIHSMTWDVSFDRKGRAGWEKNYFDYAGYKSRAIEVVTKQASKPYLAFLRSMEIPYLVCGQQEINFEQALVKLRRYFGIKKMVLGGGALINGAFLKAGLVDQISLVVAPYISGNTAMKGTFDTLGQFVNQRFHLERTVPLDDGGVQLIFAKD</sequence>
<comment type="pathway">
    <text evidence="1">Cofactor biosynthesis; riboflavin biosynthesis.</text>
</comment>
<name>A0A0R1P5D8_9LACO</name>
<evidence type="ECO:0000256" key="1">
    <source>
        <dbReference type="ARBA" id="ARBA00005104"/>
    </source>
</evidence>
<dbReference type="SUPFAM" id="SSF53597">
    <property type="entry name" value="Dihydrofolate reductase-like"/>
    <property type="match status" value="1"/>
</dbReference>
<dbReference type="Pfam" id="PF01872">
    <property type="entry name" value="RibD_C"/>
    <property type="match status" value="1"/>
</dbReference>
<dbReference type="PANTHER" id="PTHR38011:SF7">
    <property type="entry name" value="2,5-DIAMINO-6-RIBOSYLAMINO-4(3H)-PYRIMIDINONE 5'-PHOSPHATE REDUCTASE"/>
    <property type="match status" value="1"/>
</dbReference>
<keyword evidence="3" id="KW-0560">Oxidoreductase</keyword>
<dbReference type="EMBL" id="AZER01000014">
    <property type="protein sequence ID" value="KRL27777.1"/>
    <property type="molecule type" value="Genomic_DNA"/>
</dbReference>
<comment type="caution">
    <text evidence="5">The sequence shown here is derived from an EMBL/GenBank/DDBJ whole genome shotgun (WGS) entry which is preliminary data.</text>
</comment>
<dbReference type="GO" id="GO:0008703">
    <property type="term" value="F:5-amino-6-(5-phosphoribosylamino)uracil reductase activity"/>
    <property type="evidence" value="ECO:0007669"/>
    <property type="project" value="InterPro"/>
</dbReference>
<keyword evidence="2" id="KW-0521">NADP</keyword>
<evidence type="ECO:0000259" key="4">
    <source>
        <dbReference type="Pfam" id="PF01872"/>
    </source>
</evidence>
<protein>
    <submittedName>
        <fullName evidence="5">Bifunctional deaminase-reductase domain protein</fullName>
    </submittedName>
</protein>
<feature type="domain" description="Bacterial bifunctional deaminase-reductase C-terminal" evidence="4">
    <location>
        <begin position="120"/>
        <end position="209"/>
    </location>
</feature>
<reference evidence="5 6" key="1">
    <citation type="journal article" date="2015" name="Genome Announc.">
        <title>Expanding the biotechnology potential of lactobacilli through comparative genomics of 213 strains and associated genera.</title>
        <authorList>
            <person name="Sun Z."/>
            <person name="Harris H.M."/>
            <person name="McCann A."/>
            <person name="Guo C."/>
            <person name="Argimon S."/>
            <person name="Zhang W."/>
            <person name="Yang X."/>
            <person name="Jeffery I.B."/>
            <person name="Cooney J.C."/>
            <person name="Kagawa T.F."/>
            <person name="Liu W."/>
            <person name="Song Y."/>
            <person name="Salvetti E."/>
            <person name="Wrobel A."/>
            <person name="Rasinkangas P."/>
            <person name="Parkhill J."/>
            <person name="Rea M.C."/>
            <person name="O'Sullivan O."/>
            <person name="Ritari J."/>
            <person name="Douillard F.P."/>
            <person name="Paul Ross R."/>
            <person name="Yang R."/>
            <person name="Briner A.E."/>
            <person name="Felis G.E."/>
            <person name="de Vos W.M."/>
            <person name="Barrangou R."/>
            <person name="Klaenhammer T.R."/>
            <person name="Caufield P.W."/>
            <person name="Cui Y."/>
            <person name="Zhang H."/>
            <person name="O'Toole P.W."/>
        </authorList>
    </citation>
    <scope>NUCLEOTIDE SEQUENCE [LARGE SCALE GENOMIC DNA]</scope>
    <source>
        <strain evidence="5 6">DSM 13145</strain>
    </source>
</reference>
<dbReference type="STRING" id="1423746.FD27_GL000518"/>
<organism evidence="5 6">
    <name type="scientific">Limosilactobacillus frumenti DSM 13145</name>
    <dbReference type="NCBI Taxonomy" id="1423746"/>
    <lineage>
        <taxon>Bacteria</taxon>
        <taxon>Bacillati</taxon>
        <taxon>Bacillota</taxon>
        <taxon>Bacilli</taxon>
        <taxon>Lactobacillales</taxon>
        <taxon>Lactobacillaceae</taxon>
        <taxon>Limosilactobacillus</taxon>
    </lineage>
</organism>
<evidence type="ECO:0000313" key="5">
    <source>
        <dbReference type="EMBL" id="KRL27777.1"/>
    </source>
</evidence>
<gene>
    <name evidence="5" type="ORF">FD27_GL000518</name>
</gene>
<dbReference type="Proteomes" id="UP000051445">
    <property type="component" value="Unassembled WGS sequence"/>
</dbReference>
<accession>A0A0R1P5D8</accession>
<dbReference type="InterPro" id="IPR024072">
    <property type="entry name" value="DHFR-like_dom_sf"/>
</dbReference>